<evidence type="ECO:0000313" key="4">
    <source>
        <dbReference type="EMBL" id="CUH73535.1"/>
    </source>
</evidence>
<reference evidence="3 5" key="2">
    <citation type="submission" date="2015-09" db="EMBL/GenBank/DDBJ databases">
        <authorList>
            <person name="Rodrigo-Torres L."/>
            <person name="Arahal D.R."/>
        </authorList>
    </citation>
    <scope>NUCLEOTIDE SEQUENCE [LARGE SCALE GENOMIC DNA]</scope>
    <source>
        <strain evidence="3 5">CECT 5118</strain>
    </source>
</reference>
<dbReference type="AlphaFoldDB" id="A0A0P1FX17"/>
<reference evidence="4 6" key="1">
    <citation type="submission" date="2015-09" db="EMBL/GenBank/DDBJ databases">
        <authorList>
            <consortium name="Swine Surveillance"/>
        </authorList>
    </citation>
    <scope>NUCLEOTIDE SEQUENCE [LARGE SCALE GENOMIC DNA]</scope>
    <source>
        <strain evidence="4 6">5120</strain>
    </source>
</reference>
<dbReference type="InterPro" id="IPR013538">
    <property type="entry name" value="ASHA1/2-like_C"/>
</dbReference>
<dbReference type="Pfam" id="PF08327">
    <property type="entry name" value="AHSA1"/>
    <property type="match status" value="1"/>
</dbReference>
<evidence type="ECO:0000313" key="3">
    <source>
        <dbReference type="EMBL" id="CUH62795.1"/>
    </source>
</evidence>
<dbReference type="OrthoDB" id="9805228at2"/>
<dbReference type="CDD" id="cd08896">
    <property type="entry name" value="SRPBCC_CalC_Aha1-like_3"/>
    <property type="match status" value="1"/>
</dbReference>
<dbReference type="EMBL" id="CYSC01000041">
    <property type="protein sequence ID" value="CUH73535.1"/>
    <property type="molecule type" value="Genomic_DNA"/>
</dbReference>
<evidence type="ECO:0000256" key="1">
    <source>
        <dbReference type="ARBA" id="ARBA00006817"/>
    </source>
</evidence>
<sequence length="157" mass="17950">MHLPYDPKTDLEIDRVIMAAPSTIWRCWTEPELLKQWFCPKPVEMEEVRLDPRPGGAFYARMRTPSGKIVETDGCILVFKPDNMLVFTDALAPGFHPRKRSFLTTVVLLSPEVLGTRYIIRALHADEEANKAHENMGFHQGWGQSTDQLEDLAKSLR</sequence>
<dbReference type="SUPFAM" id="SSF55961">
    <property type="entry name" value="Bet v1-like"/>
    <property type="match status" value="1"/>
</dbReference>
<evidence type="ECO:0000313" key="6">
    <source>
        <dbReference type="Proteomes" id="UP000051887"/>
    </source>
</evidence>
<comment type="similarity">
    <text evidence="1">Belongs to the AHA1 family.</text>
</comment>
<proteinExistence type="inferred from homology"/>
<feature type="domain" description="Activator of Hsp90 ATPase homologue 1/2-like C-terminal" evidence="2">
    <location>
        <begin position="19"/>
        <end position="153"/>
    </location>
</feature>
<keyword evidence="5" id="KW-1185">Reference proteome</keyword>
<organism evidence="4 6">
    <name type="scientific">Thalassovita autumnalis</name>
    <dbReference type="NCBI Taxonomy" id="2072972"/>
    <lineage>
        <taxon>Bacteria</taxon>
        <taxon>Pseudomonadati</taxon>
        <taxon>Pseudomonadota</taxon>
        <taxon>Alphaproteobacteria</taxon>
        <taxon>Rhodobacterales</taxon>
        <taxon>Roseobacteraceae</taxon>
        <taxon>Thalassovita</taxon>
    </lineage>
</organism>
<evidence type="ECO:0000313" key="5">
    <source>
        <dbReference type="Proteomes" id="UP000051086"/>
    </source>
</evidence>
<evidence type="ECO:0000259" key="2">
    <source>
        <dbReference type="Pfam" id="PF08327"/>
    </source>
</evidence>
<dbReference type="Proteomes" id="UP000051887">
    <property type="component" value="Unassembled WGS sequence"/>
</dbReference>
<dbReference type="Proteomes" id="UP000051086">
    <property type="component" value="Unassembled WGS sequence"/>
</dbReference>
<dbReference type="RefSeq" id="WP_058244689.1">
    <property type="nucleotide sequence ID" value="NZ_CYSB01000004.1"/>
</dbReference>
<dbReference type="InterPro" id="IPR023393">
    <property type="entry name" value="START-like_dom_sf"/>
</dbReference>
<name>A0A0P1FX17_9RHOB</name>
<protein>
    <recommendedName>
        <fullName evidence="2">Activator of Hsp90 ATPase homologue 1/2-like C-terminal domain-containing protein</fullName>
    </recommendedName>
</protein>
<dbReference type="EMBL" id="CYSB01000004">
    <property type="protein sequence ID" value="CUH62795.1"/>
    <property type="molecule type" value="Genomic_DNA"/>
</dbReference>
<dbReference type="Gene3D" id="3.30.530.20">
    <property type="match status" value="1"/>
</dbReference>
<gene>
    <name evidence="3" type="ORF">TL5118_00183</name>
    <name evidence="4" type="ORF">TL5120_03345</name>
</gene>
<accession>A0A0P1FX17</accession>